<dbReference type="PANTHER" id="PTHR11085:SF1">
    <property type="entry name" value="NAD-DEPENDENT PROTEIN DEACETYLASE SIRTUIN-7"/>
    <property type="match status" value="1"/>
</dbReference>
<feature type="non-terminal residue" evidence="18">
    <location>
        <position position="1"/>
    </location>
</feature>
<dbReference type="GO" id="GO:0035861">
    <property type="term" value="C:site of double-strand break"/>
    <property type="evidence" value="ECO:0007669"/>
    <property type="project" value="UniProtKB-ARBA"/>
</dbReference>
<evidence type="ECO:0000256" key="4">
    <source>
        <dbReference type="ARBA" id="ARBA00022679"/>
    </source>
</evidence>
<dbReference type="FunFam" id="2.20.28.200:FF:000002">
    <property type="entry name" value="NAD-dependent deacetylase sirtuin-7"/>
    <property type="match status" value="1"/>
</dbReference>
<feature type="compositionally biased region" description="Polar residues" evidence="16">
    <location>
        <begin position="465"/>
        <end position="488"/>
    </location>
</feature>
<feature type="binding site" evidence="15">
    <location>
        <position position="231"/>
    </location>
    <ligand>
        <name>Zn(2+)</name>
        <dbReference type="ChEBI" id="CHEBI:29105"/>
    </ligand>
</feature>
<dbReference type="EC" id="2.3.1.286" evidence="2"/>
<keyword evidence="7" id="KW-0520">NAD</keyword>
<evidence type="ECO:0000256" key="6">
    <source>
        <dbReference type="ARBA" id="ARBA00022833"/>
    </source>
</evidence>
<feature type="binding site" evidence="15">
    <location>
        <position position="228"/>
    </location>
    <ligand>
        <name>Zn(2+)</name>
        <dbReference type="ChEBI" id="CHEBI:29105"/>
    </ligand>
</feature>
<feature type="active site" description="Proton acceptor" evidence="15">
    <location>
        <position position="190"/>
    </location>
</feature>
<evidence type="ECO:0000256" key="13">
    <source>
        <dbReference type="ARBA" id="ARBA00051399"/>
    </source>
</evidence>
<dbReference type="GO" id="GO:0097372">
    <property type="term" value="F:histone H3K18 deacetylase activity, NAD-dependent"/>
    <property type="evidence" value="ECO:0007669"/>
    <property type="project" value="TreeGrafter"/>
</dbReference>
<comment type="catalytic activity">
    <reaction evidence="12">
        <text>N(6)-succinyl-L-lysyl-[protein] + NAD(+) + H2O = 2''-O-succinyl-ADP-D-ribose + nicotinamide + L-lysyl-[protein]</text>
        <dbReference type="Rhea" id="RHEA:47668"/>
        <dbReference type="Rhea" id="RHEA-COMP:9752"/>
        <dbReference type="Rhea" id="RHEA-COMP:11877"/>
        <dbReference type="ChEBI" id="CHEBI:15377"/>
        <dbReference type="ChEBI" id="CHEBI:17154"/>
        <dbReference type="ChEBI" id="CHEBI:29969"/>
        <dbReference type="ChEBI" id="CHEBI:57540"/>
        <dbReference type="ChEBI" id="CHEBI:87830"/>
        <dbReference type="ChEBI" id="CHEBI:87832"/>
    </reaction>
    <physiologicalReaction direction="left-to-right" evidence="12">
        <dbReference type="Rhea" id="RHEA:47669"/>
    </physiologicalReaction>
</comment>
<evidence type="ECO:0000256" key="8">
    <source>
        <dbReference type="ARBA" id="ARBA00038170"/>
    </source>
</evidence>
<dbReference type="GO" id="GO:0005634">
    <property type="term" value="C:nucleus"/>
    <property type="evidence" value="ECO:0007669"/>
    <property type="project" value="TreeGrafter"/>
</dbReference>
<keyword evidence="19" id="KW-1185">Reference proteome</keyword>
<evidence type="ECO:0000256" key="9">
    <source>
        <dbReference type="ARBA" id="ARBA00041832"/>
    </source>
</evidence>
<comment type="caution">
    <text evidence="18">The sequence shown here is derived from an EMBL/GenBank/DDBJ whole genome shotgun (WGS) entry which is preliminary data.</text>
</comment>
<sequence>MAVKSETKCGTSRRKSTQTVTFCIKEERNATYKKVSSILQKSEIERTDEEKELLFGCSELVKEVTRRIEKRKKVKERLQEVEDPPDLLAEKCHKLAEAVANATNLVVYTGAGISTAACIPDYRGTNGIWTLLQKGKDIGLHDLTQAEPTLTHMALWQLHEAGILKHIVSQNCDGLHLRSGLPRRALSEVHGNMYIEVCCQCKPAREYWRLFDVTEHTARFSHRTMRRCYTCMGPLVDTIVHFGERGKLQWPLNWSTACKAADKADVILCIGSSLKVLKKYPWLWGMDKPAKKRPKLYIVNLQWTPKDDQAILKISGKCDEVMKQVMSHMKLLIPTYVRSRDPIFSHATSLTPAEVHTESQPLLKHPASTCSDTKPLRDYSDLDMKSEDPLGMVEVQNKENCISSIGCDSGTSSINGSLFVLNEPSTFFSISTLTQVLQLEHSYSKNLVQESHSTVETNTEVEDSIGSTFSLDNKTNPESTKQLAGKQNTSDEKQICDEKYDNATIVHFDGMEKVIANELKERKLIKHDIEVWSARELRSMGGVKNNSTMQLSE</sequence>
<feature type="binding site" evidence="15">
    <location>
        <position position="201"/>
    </location>
    <ligand>
        <name>Zn(2+)</name>
        <dbReference type="ChEBI" id="CHEBI:29105"/>
    </ligand>
</feature>
<dbReference type="Pfam" id="PF02146">
    <property type="entry name" value="SIR2"/>
    <property type="match status" value="1"/>
</dbReference>
<reference evidence="18" key="1">
    <citation type="journal article" date="2023" name="IScience">
        <title>Live-bearing cockroach genome reveals convergent evolutionary mechanisms linked to viviparity in insects and beyond.</title>
        <authorList>
            <person name="Fouks B."/>
            <person name="Harrison M.C."/>
            <person name="Mikhailova A.A."/>
            <person name="Marchal E."/>
            <person name="English S."/>
            <person name="Carruthers M."/>
            <person name="Jennings E.C."/>
            <person name="Chiamaka E.L."/>
            <person name="Frigard R.A."/>
            <person name="Pippel M."/>
            <person name="Attardo G.M."/>
            <person name="Benoit J.B."/>
            <person name="Bornberg-Bauer E."/>
            <person name="Tobe S.S."/>
        </authorList>
    </citation>
    <scope>NUCLEOTIDE SEQUENCE</scope>
    <source>
        <strain evidence="18">Stay&amp;Tobe</strain>
    </source>
</reference>
<organism evidence="18 19">
    <name type="scientific">Diploptera punctata</name>
    <name type="common">Pacific beetle cockroach</name>
    <dbReference type="NCBI Taxonomy" id="6984"/>
    <lineage>
        <taxon>Eukaryota</taxon>
        <taxon>Metazoa</taxon>
        <taxon>Ecdysozoa</taxon>
        <taxon>Arthropoda</taxon>
        <taxon>Hexapoda</taxon>
        <taxon>Insecta</taxon>
        <taxon>Pterygota</taxon>
        <taxon>Neoptera</taxon>
        <taxon>Polyneoptera</taxon>
        <taxon>Dictyoptera</taxon>
        <taxon>Blattodea</taxon>
        <taxon>Blaberoidea</taxon>
        <taxon>Blaberidae</taxon>
        <taxon>Diplopterinae</taxon>
        <taxon>Diploptera</taxon>
    </lineage>
</organism>
<evidence type="ECO:0000256" key="7">
    <source>
        <dbReference type="ARBA" id="ARBA00023027"/>
    </source>
</evidence>
<keyword evidence="5 15" id="KW-0479">Metal-binding</keyword>
<dbReference type="SUPFAM" id="SSF52467">
    <property type="entry name" value="DHS-like NAD/FAD-binding domain"/>
    <property type="match status" value="1"/>
</dbReference>
<dbReference type="InterPro" id="IPR026590">
    <property type="entry name" value="Ssirtuin_cat_dom"/>
</dbReference>
<dbReference type="CDD" id="cd01410">
    <property type="entry name" value="SIRT7"/>
    <property type="match status" value="1"/>
</dbReference>
<dbReference type="GO" id="GO:0070403">
    <property type="term" value="F:NAD+ binding"/>
    <property type="evidence" value="ECO:0007669"/>
    <property type="project" value="InterPro"/>
</dbReference>
<dbReference type="Gene3D" id="2.20.28.200">
    <property type="match status" value="1"/>
</dbReference>
<comment type="similarity">
    <text evidence="8">Belongs to the sirtuin family. Class IV subfamily.</text>
</comment>
<evidence type="ECO:0000256" key="5">
    <source>
        <dbReference type="ARBA" id="ARBA00022723"/>
    </source>
</evidence>
<comment type="catalytic activity">
    <reaction evidence="11">
        <text>N(6)-decanoyl-L-lysyl-[protein] + NAD(+) + H2O = 2''-O-decanoyl-ADP-D-ribose + nicotinamide + L-lysyl-[protein]</text>
        <dbReference type="Rhea" id="RHEA:70631"/>
        <dbReference type="Rhea" id="RHEA-COMP:9752"/>
        <dbReference type="Rhea" id="RHEA-COMP:17932"/>
        <dbReference type="ChEBI" id="CHEBI:15377"/>
        <dbReference type="ChEBI" id="CHEBI:17154"/>
        <dbReference type="ChEBI" id="CHEBI:29969"/>
        <dbReference type="ChEBI" id="CHEBI:57540"/>
        <dbReference type="ChEBI" id="CHEBI:143222"/>
        <dbReference type="ChEBI" id="CHEBI:189688"/>
    </reaction>
    <physiologicalReaction direction="left-to-right" evidence="11">
        <dbReference type="Rhea" id="RHEA:70632"/>
    </physiologicalReaction>
</comment>
<accession>A0AAD8ADB3</accession>
<evidence type="ECO:0000256" key="10">
    <source>
        <dbReference type="ARBA" id="ARBA00043038"/>
    </source>
</evidence>
<dbReference type="AlphaFoldDB" id="A0AAD8ADB3"/>
<reference evidence="18" key="2">
    <citation type="submission" date="2023-05" db="EMBL/GenBank/DDBJ databases">
        <authorList>
            <person name="Fouks B."/>
        </authorList>
    </citation>
    <scope>NUCLEOTIDE SEQUENCE</scope>
    <source>
        <strain evidence="18">Stay&amp;Tobe</strain>
        <tissue evidence="18">Testes</tissue>
    </source>
</reference>
<evidence type="ECO:0000256" key="1">
    <source>
        <dbReference type="ARBA" id="ARBA00001947"/>
    </source>
</evidence>
<dbReference type="Proteomes" id="UP001233999">
    <property type="component" value="Unassembled WGS sequence"/>
</dbReference>
<comment type="cofactor">
    <cofactor evidence="1">
        <name>Zn(2+)</name>
        <dbReference type="ChEBI" id="CHEBI:29105"/>
    </cofactor>
</comment>
<dbReference type="InterPro" id="IPR050134">
    <property type="entry name" value="NAD-dep_sirtuin_deacylases"/>
</dbReference>
<dbReference type="PROSITE" id="PS50305">
    <property type="entry name" value="SIRTUIN"/>
    <property type="match status" value="1"/>
</dbReference>
<evidence type="ECO:0000256" key="16">
    <source>
        <dbReference type="SAM" id="MobiDB-lite"/>
    </source>
</evidence>
<dbReference type="InterPro" id="IPR003000">
    <property type="entry name" value="Sirtuin"/>
</dbReference>
<evidence type="ECO:0000256" key="15">
    <source>
        <dbReference type="PROSITE-ProRule" id="PRU00236"/>
    </source>
</evidence>
<feature type="domain" description="Deacetylase sirtuin-type" evidence="17">
    <location>
        <begin position="85"/>
        <end position="332"/>
    </location>
</feature>
<keyword evidence="3" id="KW-0597">Phosphoprotein</keyword>
<keyword evidence="4" id="KW-0808">Transferase</keyword>
<comment type="catalytic activity">
    <reaction evidence="13">
        <text>N(6)-propanoyl-L-lysyl-[protein] + NAD(+) + H2O = 3''-O-propanoyl-ADP-D-ribose + nicotinamide + L-lysyl-[protein]</text>
        <dbReference type="Rhea" id="RHEA:23500"/>
        <dbReference type="Rhea" id="RHEA-COMP:9752"/>
        <dbReference type="Rhea" id="RHEA-COMP:13758"/>
        <dbReference type="ChEBI" id="CHEBI:15377"/>
        <dbReference type="ChEBI" id="CHEBI:17154"/>
        <dbReference type="ChEBI" id="CHEBI:29969"/>
        <dbReference type="ChEBI" id="CHEBI:57540"/>
        <dbReference type="ChEBI" id="CHEBI:138019"/>
        <dbReference type="ChEBI" id="CHEBI:145015"/>
    </reaction>
    <physiologicalReaction direction="left-to-right" evidence="13">
        <dbReference type="Rhea" id="RHEA:23501"/>
    </physiologicalReaction>
</comment>
<dbReference type="GO" id="GO:0140861">
    <property type="term" value="P:DNA repair-dependent chromatin remodeling"/>
    <property type="evidence" value="ECO:0007669"/>
    <property type="project" value="UniProtKB-ARBA"/>
</dbReference>
<dbReference type="FunFam" id="3.40.50.1220:FF:000038">
    <property type="entry name" value="NAD-dependent protein deacetylase sirtuin-6 isoform X2"/>
    <property type="match status" value="1"/>
</dbReference>
<dbReference type="Gene3D" id="3.40.50.1220">
    <property type="entry name" value="TPP-binding domain"/>
    <property type="match status" value="1"/>
</dbReference>
<comment type="catalytic activity">
    <reaction evidence="14">
        <text>N(6)-glutaryl-L-lysyl-[protein] + NAD(+) + H2O = 2''-O-glutaryl-ADP-D-ribose + nicotinamide + L-lysyl-[protein]</text>
        <dbReference type="Rhea" id="RHEA:47664"/>
        <dbReference type="Rhea" id="RHEA-COMP:9752"/>
        <dbReference type="Rhea" id="RHEA-COMP:11875"/>
        <dbReference type="ChEBI" id="CHEBI:15377"/>
        <dbReference type="ChEBI" id="CHEBI:17154"/>
        <dbReference type="ChEBI" id="CHEBI:29969"/>
        <dbReference type="ChEBI" id="CHEBI:57540"/>
        <dbReference type="ChEBI" id="CHEBI:87828"/>
        <dbReference type="ChEBI" id="CHEBI:87829"/>
    </reaction>
    <physiologicalReaction direction="left-to-right" evidence="14">
        <dbReference type="Rhea" id="RHEA:47665"/>
    </physiologicalReaction>
</comment>
<dbReference type="InterPro" id="IPR029035">
    <property type="entry name" value="DHS-like_NAD/FAD-binding_dom"/>
</dbReference>
<evidence type="ECO:0000256" key="2">
    <source>
        <dbReference type="ARBA" id="ARBA00012928"/>
    </source>
</evidence>
<evidence type="ECO:0000313" key="19">
    <source>
        <dbReference type="Proteomes" id="UP001233999"/>
    </source>
</evidence>
<evidence type="ECO:0000256" key="11">
    <source>
        <dbReference type="ARBA" id="ARBA00050237"/>
    </source>
</evidence>
<dbReference type="GO" id="GO:0000785">
    <property type="term" value="C:chromatin"/>
    <property type="evidence" value="ECO:0007669"/>
    <property type="project" value="UniProtKB-ARBA"/>
</dbReference>
<evidence type="ECO:0000256" key="12">
    <source>
        <dbReference type="ARBA" id="ARBA00051105"/>
    </source>
</evidence>
<evidence type="ECO:0000256" key="3">
    <source>
        <dbReference type="ARBA" id="ARBA00022553"/>
    </source>
</evidence>
<proteinExistence type="inferred from homology"/>
<dbReference type="EMBL" id="JASPKZ010001983">
    <property type="protein sequence ID" value="KAJ9596521.1"/>
    <property type="molecule type" value="Genomic_DNA"/>
</dbReference>
<feature type="binding site" evidence="15">
    <location>
        <position position="198"/>
    </location>
    <ligand>
        <name>Zn(2+)</name>
        <dbReference type="ChEBI" id="CHEBI:29105"/>
    </ligand>
</feature>
<protein>
    <recommendedName>
        <fullName evidence="2">protein acetyllysine N-acetyltransferase</fullName>
        <ecNumber evidence="2">2.3.1.286</ecNumber>
    </recommendedName>
    <alternativeName>
        <fullName evidence="10">Regulatory protein SIR2 homolog 7</fullName>
    </alternativeName>
    <alternativeName>
        <fullName evidence="9">SIR2-like protein 7</fullName>
    </alternativeName>
</protein>
<dbReference type="PANTHER" id="PTHR11085">
    <property type="entry name" value="NAD-DEPENDENT PROTEIN DEACYLASE SIRTUIN-5, MITOCHONDRIAL-RELATED"/>
    <property type="match status" value="1"/>
</dbReference>
<evidence type="ECO:0000256" key="14">
    <source>
        <dbReference type="ARBA" id="ARBA00052763"/>
    </source>
</evidence>
<feature type="region of interest" description="Disordered" evidence="16">
    <location>
        <begin position="451"/>
        <end position="491"/>
    </location>
</feature>
<keyword evidence="6 15" id="KW-0862">Zinc</keyword>
<name>A0AAD8ADB3_DIPPU</name>
<gene>
    <name evidence="18" type="ORF">L9F63_012463</name>
</gene>
<evidence type="ECO:0000259" key="17">
    <source>
        <dbReference type="PROSITE" id="PS50305"/>
    </source>
</evidence>
<dbReference type="GO" id="GO:0046872">
    <property type="term" value="F:metal ion binding"/>
    <property type="evidence" value="ECO:0007669"/>
    <property type="project" value="UniProtKB-KW"/>
</dbReference>
<evidence type="ECO:0000313" key="18">
    <source>
        <dbReference type="EMBL" id="KAJ9596521.1"/>
    </source>
</evidence>
<dbReference type="GO" id="GO:0010468">
    <property type="term" value="P:regulation of gene expression"/>
    <property type="evidence" value="ECO:0007669"/>
    <property type="project" value="UniProtKB-ARBA"/>
</dbReference>